<feature type="transmembrane region" description="Helical" evidence="10">
    <location>
        <begin position="281"/>
        <end position="305"/>
    </location>
</feature>
<dbReference type="Pfam" id="PF01554">
    <property type="entry name" value="MatE"/>
    <property type="match status" value="2"/>
</dbReference>
<keyword evidence="9" id="KW-0046">Antibiotic resistance</keyword>
<feature type="transmembrane region" description="Helical" evidence="10">
    <location>
        <begin position="172"/>
        <end position="199"/>
    </location>
</feature>
<feature type="transmembrane region" description="Helical" evidence="10">
    <location>
        <begin position="252"/>
        <end position="269"/>
    </location>
</feature>
<accession>A0A0F5QKB1</accession>
<dbReference type="GO" id="GO:0005886">
    <property type="term" value="C:plasma membrane"/>
    <property type="evidence" value="ECO:0007669"/>
    <property type="project" value="UniProtKB-SubCell"/>
</dbReference>
<reference evidence="11 12" key="1">
    <citation type="submission" date="2015-03" db="EMBL/GenBank/DDBJ databases">
        <authorList>
            <person name="Lepp D."/>
            <person name="Hassan Y.I."/>
            <person name="Li X.-Z."/>
            <person name="Zhou T."/>
        </authorList>
    </citation>
    <scope>NUCLEOTIDE SEQUENCE [LARGE SCALE GENOMIC DNA]</scope>
    <source>
        <strain evidence="11 12">E84</strain>
    </source>
</reference>
<keyword evidence="7 10" id="KW-1133">Transmembrane helix</keyword>
<dbReference type="InterPro" id="IPR051327">
    <property type="entry name" value="MATE_MepA_subfamily"/>
</dbReference>
<feature type="transmembrane region" description="Helical" evidence="10">
    <location>
        <begin position="425"/>
        <end position="445"/>
    </location>
</feature>
<dbReference type="PANTHER" id="PTHR43823:SF3">
    <property type="entry name" value="MULTIDRUG EXPORT PROTEIN MEPA"/>
    <property type="match status" value="1"/>
</dbReference>
<feature type="transmembrane region" description="Helical" evidence="10">
    <location>
        <begin position="366"/>
        <end position="385"/>
    </location>
</feature>
<feature type="transmembrane region" description="Helical" evidence="10">
    <location>
        <begin position="108"/>
        <end position="132"/>
    </location>
</feature>
<feature type="transmembrane region" description="Helical" evidence="10">
    <location>
        <begin position="325"/>
        <end position="346"/>
    </location>
</feature>
<dbReference type="EMBL" id="LANJ01000001">
    <property type="protein sequence ID" value="KKC41447.1"/>
    <property type="molecule type" value="Genomic_DNA"/>
</dbReference>
<feature type="transmembrane region" description="Helical" evidence="10">
    <location>
        <begin position="31"/>
        <end position="53"/>
    </location>
</feature>
<dbReference type="PANTHER" id="PTHR43823">
    <property type="entry name" value="SPORULATION PROTEIN YKVU"/>
    <property type="match status" value="1"/>
</dbReference>
<keyword evidence="4" id="KW-0813">Transport</keyword>
<dbReference type="GO" id="GO:0046677">
    <property type="term" value="P:response to antibiotic"/>
    <property type="evidence" value="ECO:0007669"/>
    <property type="project" value="UniProtKB-KW"/>
</dbReference>
<evidence type="ECO:0000256" key="8">
    <source>
        <dbReference type="ARBA" id="ARBA00023136"/>
    </source>
</evidence>
<dbReference type="GO" id="GO:0042910">
    <property type="term" value="F:xenobiotic transmembrane transporter activity"/>
    <property type="evidence" value="ECO:0007669"/>
    <property type="project" value="InterPro"/>
</dbReference>
<comment type="caution">
    <text evidence="11">The sequence shown here is derived from an EMBL/GenBank/DDBJ whole genome shotgun (WGS) entry which is preliminary data.</text>
</comment>
<dbReference type="STRING" id="1293439.WH87_00385"/>
<evidence type="ECO:0000313" key="12">
    <source>
        <dbReference type="Proteomes" id="UP000033411"/>
    </source>
</evidence>
<evidence type="ECO:0000256" key="7">
    <source>
        <dbReference type="ARBA" id="ARBA00022989"/>
    </source>
</evidence>
<dbReference type="GO" id="GO:0015297">
    <property type="term" value="F:antiporter activity"/>
    <property type="evidence" value="ECO:0007669"/>
    <property type="project" value="InterPro"/>
</dbReference>
<dbReference type="CDD" id="cd13143">
    <property type="entry name" value="MATE_MepA_like"/>
    <property type="match status" value="1"/>
</dbReference>
<evidence type="ECO:0000256" key="3">
    <source>
        <dbReference type="ARBA" id="ARBA00022106"/>
    </source>
</evidence>
<keyword evidence="5" id="KW-1003">Cell membrane</keyword>
<keyword evidence="6 10" id="KW-0812">Transmembrane</keyword>
<evidence type="ECO:0000256" key="1">
    <source>
        <dbReference type="ARBA" id="ARBA00004429"/>
    </source>
</evidence>
<evidence type="ECO:0000256" key="5">
    <source>
        <dbReference type="ARBA" id="ARBA00022475"/>
    </source>
</evidence>
<name>A0A0F5QKB1_9HYPH</name>
<evidence type="ECO:0000313" key="11">
    <source>
        <dbReference type="EMBL" id="KKC41447.1"/>
    </source>
</evidence>
<dbReference type="Proteomes" id="UP000033411">
    <property type="component" value="Unassembled WGS sequence"/>
</dbReference>
<evidence type="ECO:0000256" key="10">
    <source>
        <dbReference type="SAM" id="Phobius"/>
    </source>
</evidence>
<dbReference type="InterPro" id="IPR045070">
    <property type="entry name" value="MATE_MepA-like"/>
</dbReference>
<sequence length="456" mass="47125">MSAHSGSDSVPTNPFLRGSIRSVFIRTSLPIIMVTMVNGMLTVADAMLLGAFVGPDALSAVTLVFPISMLLIAASTMVGIGMASILGRRLGARDMAGAKSIFAAGQGLALAASAIAMLLFFLGGSAAINWVAGGNEHLAGMGWTFLAISFVTAPVSFLLSVQSDALRTEGRVAFMAIAGVLVTLANIALNALLIGAMGFGVAGSAWGTALAQVIALGAIFAYRLAGKSVLPMVGVQAFHGWGEMLSLGVPRSLNFIGISLGSAAVLFALQQLHLPQHDVTIAAYGVVTRLMTFAFLPLMGMSLALQAIVGNTMGAGQSERATKTLHLALGVSAAYGVLVQVLMIGFRDGLGGMFVSDALVGAEVARIVPLYVAAYFAFGPVMMAASYVQAVGRVGQAAVLSLGRTYLFAIPMTLLLPLAWGETGIWIAAPIADLLMLALTILLWLRMRPALATPRA</sequence>
<comment type="similarity">
    <text evidence="2">Belongs to the multi antimicrobial extrusion (MATE) (TC 2.A.66.1) family. MepA subfamily.</text>
</comment>
<keyword evidence="8 10" id="KW-0472">Membrane</keyword>
<dbReference type="OrthoDB" id="7805940at2"/>
<dbReference type="PIRSF" id="PIRSF006603">
    <property type="entry name" value="DinF"/>
    <property type="match status" value="1"/>
</dbReference>
<dbReference type="PATRIC" id="fig|1293439.3.peg.84"/>
<keyword evidence="12" id="KW-1185">Reference proteome</keyword>
<protein>
    <recommendedName>
        <fullName evidence="3">Multidrug export protein MepA</fullName>
    </recommendedName>
</protein>
<comment type="subcellular location">
    <subcellularLocation>
        <location evidence="1">Cell inner membrane</location>
        <topology evidence="1">Multi-pass membrane protein</topology>
    </subcellularLocation>
</comment>
<dbReference type="InterPro" id="IPR048279">
    <property type="entry name" value="MdtK-like"/>
</dbReference>
<evidence type="ECO:0000256" key="2">
    <source>
        <dbReference type="ARBA" id="ARBA00008417"/>
    </source>
</evidence>
<proteinExistence type="inferred from homology"/>
<feature type="transmembrane region" description="Helical" evidence="10">
    <location>
        <begin position="138"/>
        <end position="160"/>
    </location>
</feature>
<feature type="transmembrane region" description="Helical" evidence="10">
    <location>
        <begin position="397"/>
        <end position="419"/>
    </location>
</feature>
<dbReference type="RefSeq" id="WP_046137786.1">
    <property type="nucleotide sequence ID" value="NZ_LANJ01000001.1"/>
</dbReference>
<evidence type="ECO:0000256" key="6">
    <source>
        <dbReference type="ARBA" id="ARBA00022692"/>
    </source>
</evidence>
<feature type="transmembrane region" description="Helical" evidence="10">
    <location>
        <begin position="65"/>
        <end position="87"/>
    </location>
</feature>
<feature type="transmembrane region" description="Helical" evidence="10">
    <location>
        <begin position="205"/>
        <end position="225"/>
    </location>
</feature>
<gene>
    <name evidence="11" type="ORF">WH87_00385</name>
</gene>
<evidence type="ECO:0000256" key="4">
    <source>
        <dbReference type="ARBA" id="ARBA00022448"/>
    </source>
</evidence>
<evidence type="ECO:0000256" key="9">
    <source>
        <dbReference type="ARBA" id="ARBA00023251"/>
    </source>
</evidence>
<organism evidence="11 12">
    <name type="scientific">Devosia epidermidihirudinis</name>
    <dbReference type="NCBI Taxonomy" id="1293439"/>
    <lineage>
        <taxon>Bacteria</taxon>
        <taxon>Pseudomonadati</taxon>
        <taxon>Pseudomonadota</taxon>
        <taxon>Alphaproteobacteria</taxon>
        <taxon>Hyphomicrobiales</taxon>
        <taxon>Devosiaceae</taxon>
        <taxon>Devosia</taxon>
    </lineage>
</organism>
<dbReference type="AlphaFoldDB" id="A0A0F5QKB1"/>
<dbReference type="InterPro" id="IPR002528">
    <property type="entry name" value="MATE_fam"/>
</dbReference>